<reference evidence="1 2" key="1">
    <citation type="journal article" date="2023" name="Plants (Basel)">
        <title>Bridging the Gap: Combining Genomics and Transcriptomics Approaches to Understand Stylosanthes scabra, an Orphan Legume from the Brazilian Caatinga.</title>
        <authorList>
            <person name="Ferreira-Neto J.R.C."/>
            <person name="da Silva M.D."/>
            <person name="Binneck E."/>
            <person name="de Melo N.F."/>
            <person name="da Silva R.H."/>
            <person name="de Melo A.L.T.M."/>
            <person name="Pandolfi V."/>
            <person name="Bustamante F.O."/>
            <person name="Brasileiro-Vidal A.C."/>
            <person name="Benko-Iseppon A.M."/>
        </authorList>
    </citation>
    <scope>NUCLEOTIDE SEQUENCE [LARGE SCALE GENOMIC DNA]</scope>
    <source>
        <tissue evidence="1">Leaves</tissue>
    </source>
</reference>
<organism evidence="1 2">
    <name type="scientific">Stylosanthes scabra</name>
    <dbReference type="NCBI Taxonomy" id="79078"/>
    <lineage>
        <taxon>Eukaryota</taxon>
        <taxon>Viridiplantae</taxon>
        <taxon>Streptophyta</taxon>
        <taxon>Embryophyta</taxon>
        <taxon>Tracheophyta</taxon>
        <taxon>Spermatophyta</taxon>
        <taxon>Magnoliopsida</taxon>
        <taxon>eudicotyledons</taxon>
        <taxon>Gunneridae</taxon>
        <taxon>Pentapetalae</taxon>
        <taxon>rosids</taxon>
        <taxon>fabids</taxon>
        <taxon>Fabales</taxon>
        <taxon>Fabaceae</taxon>
        <taxon>Papilionoideae</taxon>
        <taxon>50 kb inversion clade</taxon>
        <taxon>dalbergioids sensu lato</taxon>
        <taxon>Dalbergieae</taxon>
        <taxon>Pterocarpus clade</taxon>
        <taxon>Stylosanthes</taxon>
    </lineage>
</organism>
<gene>
    <name evidence="1" type="ORF">PIB30_078279</name>
</gene>
<keyword evidence="2" id="KW-1185">Reference proteome</keyword>
<evidence type="ECO:0000313" key="1">
    <source>
        <dbReference type="EMBL" id="MED6199686.1"/>
    </source>
</evidence>
<sequence length="271" mass="31674">MTEGVVGFPYIATNEWQFCNFAVRFVPDRTVNVGVHFRVLNVFVIVSMFSFSRCVITDGAKPVSSIKLTARRSAQFELTAYPILLGKMHRVRISQRISWDKSRSLVQEKVGLRIYYGVRDLPSTFVKTLKSSIGCFHSSWREHSLTPFGSIVLSYLRLDLRPLRLWAQRIDSIRQESIHSRQRSVLATMSRRKTPAVKLKSVPRKDPPQLSQLPLRKWFTNKELWEDYQNFYSKMPILPPRFLSEGLLPEDKYPEFWELLNYQGLRPLLFT</sequence>
<evidence type="ECO:0000313" key="2">
    <source>
        <dbReference type="Proteomes" id="UP001341840"/>
    </source>
</evidence>
<comment type="caution">
    <text evidence="1">The sequence shown here is derived from an EMBL/GenBank/DDBJ whole genome shotgun (WGS) entry which is preliminary data.</text>
</comment>
<proteinExistence type="predicted"/>
<dbReference type="Proteomes" id="UP001341840">
    <property type="component" value="Unassembled WGS sequence"/>
</dbReference>
<accession>A0ABU6XPE1</accession>
<dbReference type="EMBL" id="JASCZI010212525">
    <property type="protein sequence ID" value="MED6199686.1"/>
    <property type="molecule type" value="Genomic_DNA"/>
</dbReference>
<name>A0ABU6XPE1_9FABA</name>
<protein>
    <submittedName>
        <fullName evidence="1">Uncharacterized protein</fullName>
    </submittedName>
</protein>